<comment type="similarity">
    <text evidence="4 12">Belongs to the glycosyl hydrolase 30 family.</text>
</comment>
<evidence type="ECO:0000259" key="14">
    <source>
        <dbReference type="Pfam" id="PF02055"/>
    </source>
</evidence>
<dbReference type="InterPro" id="IPR033453">
    <property type="entry name" value="Glyco_hydro_30_TIM-barrel"/>
</dbReference>
<dbReference type="GO" id="GO:0007040">
    <property type="term" value="P:lysosome organization"/>
    <property type="evidence" value="ECO:0007669"/>
    <property type="project" value="UniProtKB-ARBA"/>
</dbReference>
<evidence type="ECO:0000256" key="13">
    <source>
        <dbReference type="SAM" id="SignalP"/>
    </source>
</evidence>
<evidence type="ECO:0000256" key="11">
    <source>
        <dbReference type="ARBA" id="ARBA00051345"/>
    </source>
</evidence>
<dbReference type="Pfam" id="PF02055">
    <property type="entry name" value="Glyco_hydro_30"/>
    <property type="match status" value="1"/>
</dbReference>
<keyword evidence="7 12" id="KW-0378">Hydrolase</keyword>
<dbReference type="GO" id="GO:0004348">
    <property type="term" value="F:glucosylceramidase activity"/>
    <property type="evidence" value="ECO:0007669"/>
    <property type="project" value="UniProtKB-EC"/>
</dbReference>
<proteinExistence type="inferred from homology"/>
<dbReference type="EC" id="3.2.1.45" evidence="5 12"/>
<evidence type="ECO:0000256" key="1">
    <source>
        <dbReference type="ARBA" id="ARBA00001013"/>
    </source>
</evidence>
<comment type="pathway">
    <text evidence="3">Sphingolipid metabolism.</text>
</comment>
<dbReference type="GO" id="GO:0030163">
    <property type="term" value="P:protein catabolic process"/>
    <property type="evidence" value="ECO:0007669"/>
    <property type="project" value="UniProtKB-ARBA"/>
</dbReference>
<gene>
    <name evidence="15" type="ORF">NMOB1V02_LOCUS4517</name>
</gene>
<accession>A0A7R9BMK7</accession>
<dbReference type="FunFam" id="3.20.20.80:FF:000030">
    <property type="entry name" value="Lysosomal acid glucosylceramidase"/>
    <property type="match status" value="1"/>
</dbReference>
<dbReference type="EMBL" id="CAJPEX010000707">
    <property type="protein sequence ID" value="CAG0916919.1"/>
    <property type="molecule type" value="Genomic_DNA"/>
</dbReference>
<dbReference type="InterPro" id="IPR001139">
    <property type="entry name" value="Glyco_hydro_30"/>
</dbReference>
<keyword evidence="16" id="KW-1185">Reference proteome</keyword>
<dbReference type="PANTHER" id="PTHR11069">
    <property type="entry name" value="GLUCOSYLCERAMIDASE"/>
    <property type="match status" value="1"/>
</dbReference>
<dbReference type="GO" id="GO:0016241">
    <property type="term" value="P:regulation of macroautophagy"/>
    <property type="evidence" value="ECO:0007669"/>
    <property type="project" value="UniProtKB-ARBA"/>
</dbReference>
<dbReference type="GO" id="GO:0006914">
    <property type="term" value="P:autophagy"/>
    <property type="evidence" value="ECO:0007669"/>
    <property type="project" value="UniProtKB-ARBA"/>
</dbReference>
<evidence type="ECO:0000256" key="7">
    <source>
        <dbReference type="ARBA" id="ARBA00022801"/>
    </source>
</evidence>
<dbReference type="GO" id="GO:0010605">
    <property type="term" value="P:negative regulation of macromolecule metabolic process"/>
    <property type="evidence" value="ECO:0007669"/>
    <property type="project" value="UniProtKB-ARBA"/>
</dbReference>
<comment type="pathway">
    <text evidence="2">Lipid metabolism; sphingolipid metabolism.</text>
</comment>
<dbReference type="PRINTS" id="PR00843">
    <property type="entry name" value="GLHYDRLASE30"/>
</dbReference>
<dbReference type="OrthoDB" id="2160638at2759"/>
<organism evidence="15">
    <name type="scientific">Notodromas monacha</name>
    <dbReference type="NCBI Taxonomy" id="399045"/>
    <lineage>
        <taxon>Eukaryota</taxon>
        <taxon>Metazoa</taxon>
        <taxon>Ecdysozoa</taxon>
        <taxon>Arthropoda</taxon>
        <taxon>Crustacea</taxon>
        <taxon>Oligostraca</taxon>
        <taxon>Ostracoda</taxon>
        <taxon>Podocopa</taxon>
        <taxon>Podocopida</taxon>
        <taxon>Cypridocopina</taxon>
        <taxon>Cypridoidea</taxon>
        <taxon>Cyprididae</taxon>
        <taxon>Notodromas</taxon>
    </lineage>
</organism>
<dbReference type="GO" id="GO:0032006">
    <property type="term" value="P:regulation of TOR signaling"/>
    <property type="evidence" value="ECO:0007669"/>
    <property type="project" value="UniProtKB-ARBA"/>
</dbReference>
<feature type="domain" description="Glycosyl hydrolase family 30 TIM-barrel" evidence="14">
    <location>
        <begin position="102"/>
        <end position="448"/>
    </location>
</feature>
<dbReference type="InterPro" id="IPR017853">
    <property type="entry name" value="GH"/>
</dbReference>
<keyword evidence="9 12" id="KW-0443">Lipid metabolism</keyword>
<evidence type="ECO:0000256" key="4">
    <source>
        <dbReference type="ARBA" id="ARBA00005382"/>
    </source>
</evidence>
<dbReference type="GO" id="GO:0005774">
    <property type="term" value="C:vacuolar membrane"/>
    <property type="evidence" value="ECO:0007669"/>
    <property type="project" value="UniProtKB-ARBA"/>
</dbReference>
<keyword evidence="8 12" id="KW-0746">Sphingolipid metabolism</keyword>
<evidence type="ECO:0000313" key="16">
    <source>
        <dbReference type="Proteomes" id="UP000678499"/>
    </source>
</evidence>
<keyword evidence="6 13" id="KW-0732">Signal</keyword>
<feature type="signal peptide" evidence="13">
    <location>
        <begin position="1"/>
        <end position="22"/>
    </location>
</feature>
<evidence type="ECO:0000256" key="6">
    <source>
        <dbReference type="ARBA" id="ARBA00022729"/>
    </source>
</evidence>
<evidence type="ECO:0000256" key="12">
    <source>
        <dbReference type="RuleBase" id="RU361188"/>
    </source>
</evidence>
<comment type="catalytic activity">
    <reaction evidence="11">
        <text>an N-acyl-1-beta-D-glucosyl-15-methylhexadecasphing-4-enine + H2O = an N-acyl-15-methylhexadecasphing-4-enine + D-glucose</text>
        <dbReference type="Rhea" id="RHEA:34755"/>
        <dbReference type="ChEBI" id="CHEBI:4167"/>
        <dbReference type="ChEBI" id="CHEBI:15377"/>
        <dbReference type="ChEBI" id="CHEBI:70815"/>
        <dbReference type="ChEBI" id="CHEBI:70846"/>
    </reaction>
    <physiologicalReaction direction="left-to-right" evidence="11">
        <dbReference type="Rhea" id="RHEA:34756"/>
    </physiologicalReaction>
</comment>
<dbReference type="EMBL" id="OA882744">
    <property type="protein sequence ID" value="CAD7276767.1"/>
    <property type="molecule type" value="Genomic_DNA"/>
</dbReference>
<reference evidence="15" key="1">
    <citation type="submission" date="2020-11" db="EMBL/GenBank/DDBJ databases">
        <authorList>
            <person name="Tran Van P."/>
        </authorList>
    </citation>
    <scope>NUCLEOTIDE SEQUENCE</scope>
</reference>
<dbReference type="Proteomes" id="UP000678499">
    <property type="component" value="Unassembled WGS sequence"/>
</dbReference>
<keyword evidence="12" id="KW-0326">Glycosidase</keyword>
<dbReference type="SUPFAM" id="SSF51445">
    <property type="entry name" value="(Trans)glycosidases"/>
    <property type="match status" value="1"/>
</dbReference>
<name>A0A7R9BMK7_9CRUS</name>
<dbReference type="AlphaFoldDB" id="A0A7R9BMK7"/>
<feature type="chain" id="PRO_5036210214" description="Glucosylceramidase" evidence="13">
    <location>
        <begin position="23"/>
        <end position="489"/>
    </location>
</feature>
<protein>
    <recommendedName>
        <fullName evidence="5 12">Glucosylceramidase</fullName>
        <ecNumber evidence="5 12">3.2.1.45</ecNumber>
    </recommendedName>
</protein>
<evidence type="ECO:0000256" key="9">
    <source>
        <dbReference type="ARBA" id="ARBA00023098"/>
    </source>
</evidence>
<dbReference type="GO" id="GO:0016758">
    <property type="term" value="F:hexosyltransferase activity"/>
    <property type="evidence" value="ECO:0007669"/>
    <property type="project" value="UniProtKB-ARBA"/>
</dbReference>
<dbReference type="Gene3D" id="3.20.20.80">
    <property type="entry name" value="Glycosidases"/>
    <property type="match status" value="1"/>
</dbReference>
<evidence type="ECO:0000256" key="5">
    <source>
        <dbReference type="ARBA" id="ARBA00012658"/>
    </source>
</evidence>
<dbReference type="GO" id="GO:0008202">
    <property type="term" value="P:steroid metabolic process"/>
    <property type="evidence" value="ECO:0007669"/>
    <property type="project" value="UniProtKB-ARBA"/>
</dbReference>
<dbReference type="GO" id="GO:0005102">
    <property type="term" value="F:signaling receptor binding"/>
    <property type="evidence" value="ECO:0007669"/>
    <property type="project" value="UniProtKB-ARBA"/>
</dbReference>
<dbReference type="GO" id="GO:0051246">
    <property type="term" value="P:regulation of protein metabolic process"/>
    <property type="evidence" value="ECO:0007669"/>
    <property type="project" value="UniProtKB-ARBA"/>
</dbReference>
<dbReference type="GO" id="GO:0042391">
    <property type="term" value="P:regulation of membrane potential"/>
    <property type="evidence" value="ECO:0007669"/>
    <property type="project" value="UniProtKB-ARBA"/>
</dbReference>
<evidence type="ECO:0000313" key="15">
    <source>
        <dbReference type="EMBL" id="CAD7276767.1"/>
    </source>
</evidence>
<dbReference type="PANTHER" id="PTHR11069:SF23">
    <property type="entry name" value="LYSOSOMAL ACID GLUCOSYLCERAMIDASE"/>
    <property type="match status" value="1"/>
</dbReference>
<dbReference type="GO" id="GO:0006680">
    <property type="term" value="P:glucosylceramide catabolic process"/>
    <property type="evidence" value="ECO:0007669"/>
    <property type="project" value="TreeGrafter"/>
</dbReference>
<evidence type="ECO:0000256" key="8">
    <source>
        <dbReference type="ARBA" id="ARBA00022919"/>
    </source>
</evidence>
<dbReference type="GO" id="GO:0005764">
    <property type="term" value="C:lysosome"/>
    <property type="evidence" value="ECO:0007669"/>
    <property type="project" value="UniProtKB-ARBA"/>
</dbReference>
<sequence length="489" mass="55408">MKTTTLLISAFLSLLHGQLVKSCQERDYGWGSIVCVCDANYCDYYSGLGDAPTDPSTATITISTKDGSRFETSTIPVILSNFQEEAEFVISFSDSDTKQIFQGLGGSFTDAAAFNYMALSDDVKYHLVSSYYNPDVGINYVLGRVPMGGADFSWRLYTYLDTENDTELATFSLQEEDYDYKIPMIHDAMFATNRFYIKLIGSPWSAPAWMKTNNELYGQGKLKPEYYQIWADYFVRFLEEYFNVYIDFWAITGQNEPLDGLLPNFEFNCMGWTADEMRKFIAENLGPTLKNHSQFGNVKLIMMDDQRTQLELWTRVILGDEAAAGFVDGIGLHWYLDSWFGPEILSETHDLYPEKFLIYTEACEGDIPNPAAVVLGSWERGEHYAFDIIENLNHWVTGWVDWNLALDLEGGPNWAGNQVDSPVIVNATANEFYKQPMFYALGHISKFITPDSIILKNHVLQADPDNAKPVQVVVALRPDETHVAVLLNE</sequence>
<evidence type="ECO:0000256" key="2">
    <source>
        <dbReference type="ARBA" id="ARBA00004760"/>
    </source>
</evidence>
<dbReference type="GO" id="GO:0006066">
    <property type="term" value="P:alcohol metabolic process"/>
    <property type="evidence" value="ECO:0007669"/>
    <property type="project" value="UniProtKB-ARBA"/>
</dbReference>
<evidence type="ECO:0000256" key="3">
    <source>
        <dbReference type="ARBA" id="ARBA00004991"/>
    </source>
</evidence>
<dbReference type="SUPFAM" id="SSF51011">
    <property type="entry name" value="Glycosyl hydrolase domain"/>
    <property type="match status" value="1"/>
</dbReference>
<evidence type="ECO:0000256" key="10">
    <source>
        <dbReference type="ARBA" id="ARBA00050474"/>
    </source>
</evidence>
<comment type="catalytic activity">
    <reaction evidence="1">
        <text>a beta-D-glucosyl-(1&lt;-&gt;1')-N-acylsphing-4-enine + H2O = an N-acylsphing-4-enine + D-glucose</text>
        <dbReference type="Rhea" id="RHEA:13269"/>
        <dbReference type="ChEBI" id="CHEBI:4167"/>
        <dbReference type="ChEBI" id="CHEBI:15377"/>
        <dbReference type="ChEBI" id="CHEBI:22801"/>
        <dbReference type="ChEBI" id="CHEBI:52639"/>
        <dbReference type="EC" id="3.2.1.45"/>
    </reaction>
    <physiologicalReaction direction="left-to-right" evidence="1">
        <dbReference type="Rhea" id="RHEA:13270"/>
    </physiologicalReaction>
</comment>
<comment type="catalytic activity">
    <reaction evidence="10">
        <text>a beta-D-glucosylceramide + H2O = an N-acyl-sphingoid base + D-glucose</text>
        <dbReference type="Rhea" id="RHEA:81447"/>
        <dbReference type="ChEBI" id="CHEBI:4167"/>
        <dbReference type="ChEBI" id="CHEBI:15377"/>
        <dbReference type="ChEBI" id="CHEBI:83264"/>
        <dbReference type="ChEBI" id="CHEBI:83273"/>
    </reaction>
    <physiologicalReaction direction="left-to-right" evidence="10">
        <dbReference type="Rhea" id="RHEA:81448"/>
    </physiologicalReaction>
</comment>